<dbReference type="RefSeq" id="WP_123235045.1">
    <property type="nucleotide sequence ID" value="NZ_RJSG01000003.1"/>
</dbReference>
<dbReference type="PANTHER" id="PTHR32125">
    <property type="entry name" value="2-C-METHYL-D-ERYTHRITOL 4-PHOSPHATE CYTIDYLYLTRANSFERASE, CHLOROPLASTIC"/>
    <property type="match status" value="1"/>
</dbReference>
<dbReference type="InterPro" id="IPR050088">
    <property type="entry name" value="IspD/TarI_cytidylyltransf_bact"/>
</dbReference>
<comment type="caution">
    <text evidence="3">The sequence shown here is derived from an EMBL/GenBank/DDBJ whole genome shotgun (WGS) entry which is preliminary data.</text>
</comment>
<dbReference type="InterPro" id="IPR034683">
    <property type="entry name" value="IspD/TarI"/>
</dbReference>
<dbReference type="Gene3D" id="3.90.550.10">
    <property type="entry name" value="Spore Coat Polysaccharide Biosynthesis Protein SpsA, Chain A"/>
    <property type="match status" value="1"/>
</dbReference>
<evidence type="ECO:0000256" key="1">
    <source>
        <dbReference type="ARBA" id="ARBA00022679"/>
    </source>
</evidence>
<sequence>MTGSAIVVLAAGAGSRVGAEMNKVLLPLDGIPLLAHSVRTALEVEDVHRIVVVVRPEDRDQVAAALAPYLGAHDVWLVDGGAERHDSETRALEALRPDIESGEIGVVAIHDGARPLASAALFRTAIDVAQQHGAAVPALGATGLVALDGAPVAGDLVGVQTPQAFRAPELLTAYSLAATDGFVGTDTAACLERYTDVAIHAVDGEAANLKVTFPEDLALATELVTSANG</sequence>
<dbReference type="AlphaFoldDB" id="A0A3N0DPT1"/>
<keyword evidence="2 3" id="KW-0548">Nucleotidyltransferase</keyword>
<evidence type="ECO:0000313" key="4">
    <source>
        <dbReference type="Proteomes" id="UP000277094"/>
    </source>
</evidence>
<reference evidence="3 4" key="1">
    <citation type="submission" date="2018-11" db="EMBL/GenBank/DDBJ databases">
        <authorList>
            <person name="Li F."/>
        </authorList>
    </citation>
    <scope>NUCLEOTIDE SEQUENCE [LARGE SCALE GENOMIC DNA]</scope>
    <source>
        <strain evidence="3 4">KIS18-7</strain>
    </source>
</reference>
<keyword evidence="4" id="KW-1185">Reference proteome</keyword>
<evidence type="ECO:0000256" key="2">
    <source>
        <dbReference type="ARBA" id="ARBA00022695"/>
    </source>
</evidence>
<proteinExistence type="predicted"/>
<organism evidence="3 4">
    <name type="scientific">Nocardioides marmorisolisilvae</name>
    <dbReference type="NCBI Taxonomy" id="1542737"/>
    <lineage>
        <taxon>Bacteria</taxon>
        <taxon>Bacillati</taxon>
        <taxon>Actinomycetota</taxon>
        <taxon>Actinomycetes</taxon>
        <taxon>Propionibacteriales</taxon>
        <taxon>Nocardioidaceae</taxon>
        <taxon>Nocardioides</taxon>
    </lineage>
</organism>
<evidence type="ECO:0000313" key="3">
    <source>
        <dbReference type="EMBL" id="RNL77456.1"/>
    </source>
</evidence>
<keyword evidence="1 3" id="KW-0808">Transferase</keyword>
<dbReference type="CDD" id="cd02516">
    <property type="entry name" value="CDP-ME_synthetase"/>
    <property type="match status" value="1"/>
</dbReference>
<dbReference type="GO" id="GO:0050518">
    <property type="term" value="F:2-C-methyl-D-erythritol 4-phosphate cytidylyltransferase activity"/>
    <property type="evidence" value="ECO:0007669"/>
    <property type="project" value="TreeGrafter"/>
</dbReference>
<name>A0A3N0DPT1_9ACTN</name>
<dbReference type="SUPFAM" id="SSF53448">
    <property type="entry name" value="Nucleotide-diphospho-sugar transferases"/>
    <property type="match status" value="1"/>
</dbReference>
<dbReference type="InterPro" id="IPR029044">
    <property type="entry name" value="Nucleotide-diphossugar_trans"/>
</dbReference>
<dbReference type="OrthoDB" id="9802561at2"/>
<accession>A0A3N0DPT1</accession>
<dbReference type="PANTHER" id="PTHR32125:SF4">
    <property type="entry name" value="2-C-METHYL-D-ERYTHRITOL 4-PHOSPHATE CYTIDYLYLTRANSFERASE, CHLOROPLASTIC"/>
    <property type="match status" value="1"/>
</dbReference>
<protein>
    <submittedName>
        <fullName evidence="3">2-C-methyl-D-erythritol 4-phosphate cytidylyltransferase</fullName>
    </submittedName>
</protein>
<dbReference type="EMBL" id="RJSG01000003">
    <property type="protein sequence ID" value="RNL77456.1"/>
    <property type="molecule type" value="Genomic_DNA"/>
</dbReference>
<gene>
    <name evidence="3" type="ORF">EFL95_15620</name>
</gene>
<dbReference type="Proteomes" id="UP000277094">
    <property type="component" value="Unassembled WGS sequence"/>
</dbReference>
<dbReference type="Pfam" id="PF01128">
    <property type="entry name" value="IspD"/>
    <property type="match status" value="1"/>
</dbReference>